<reference evidence="2 3" key="1">
    <citation type="journal article" date="2011" name="Stand. Genomic Sci.">
        <title>Complete genome sequence of Nitratifractor salsuginis type strain (E9I37-1).</title>
        <authorList>
            <person name="Anderson I."/>
            <person name="Sikorski J."/>
            <person name="Zeytun A."/>
            <person name="Nolan M."/>
            <person name="Lapidus A."/>
            <person name="Lucas S."/>
            <person name="Hammon N."/>
            <person name="Deshpande S."/>
            <person name="Cheng J.F."/>
            <person name="Tapia R."/>
            <person name="Han C."/>
            <person name="Goodwin L."/>
            <person name="Pitluck S."/>
            <person name="Liolios K."/>
            <person name="Pagani I."/>
            <person name="Ivanova N."/>
            <person name="Huntemann M."/>
            <person name="Mavromatis K."/>
            <person name="Ovchinikova G."/>
            <person name="Pati A."/>
            <person name="Chen A."/>
            <person name="Palaniappan K."/>
            <person name="Land M."/>
            <person name="Hauser L."/>
            <person name="Brambilla E.M."/>
            <person name="Ngatchou-Djao O.D."/>
            <person name="Rohde M."/>
            <person name="Tindall B.J."/>
            <person name="Goker M."/>
            <person name="Detter J.C."/>
            <person name="Woyke T."/>
            <person name="Bristow J."/>
            <person name="Eisen J.A."/>
            <person name="Markowitz V."/>
            <person name="Hugenholtz P."/>
            <person name="Klenk H.P."/>
            <person name="Kyrpides N.C."/>
        </authorList>
    </citation>
    <scope>NUCLEOTIDE SEQUENCE [LARGE SCALE GENOMIC DNA]</scope>
    <source>
        <strain evidence="3">DSM 16511 / JCM 12458 / E9I37-1</strain>
    </source>
</reference>
<dbReference type="EMBL" id="CP002452">
    <property type="protein sequence ID" value="ADV47114.1"/>
    <property type="molecule type" value="Genomic_DNA"/>
</dbReference>
<dbReference type="GO" id="GO:0003677">
    <property type="term" value="F:DNA binding"/>
    <property type="evidence" value="ECO:0007669"/>
    <property type="project" value="InterPro"/>
</dbReference>
<proteinExistence type="predicted"/>
<organism evidence="2 3">
    <name type="scientific">Nitratifractor salsuginis (strain DSM 16511 / JCM 12458 / E9I37-1)</name>
    <dbReference type="NCBI Taxonomy" id="749222"/>
    <lineage>
        <taxon>Bacteria</taxon>
        <taxon>Pseudomonadati</taxon>
        <taxon>Campylobacterota</taxon>
        <taxon>Epsilonproteobacteria</taxon>
        <taxon>Campylobacterales</taxon>
        <taxon>Sulfurovaceae</taxon>
        <taxon>Nitratifractor</taxon>
    </lineage>
</organism>
<dbReference type="GO" id="GO:0009307">
    <property type="term" value="P:DNA restriction-modification system"/>
    <property type="evidence" value="ECO:0007669"/>
    <property type="project" value="InterPro"/>
</dbReference>
<accession>E6X245</accession>
<dbReference type="InterPro" id="IPR011335">
    <property type="entry name" value="Restrct_endonuc-II-like"/>
</dbReference>
<dbReference type="KEGG" id="nsa:Nitsa_1870"/>
<dbReference type="eggNOG" id="COG0457">
    <property type="taxonomic scope" value="Bacteria"/>
</dbReference>
<sequence length="337" mass="40151">MFELPPPKDWETFEELCADLWSEILKDKNIQRNGRRGQAQNGVDIYGVDDETGERYGIQCKHKTFYKKLDISEIDSEIKKAESFRPRLDKYIIATSASKDVRIENHVRQLNVQNFTNGKFSIYVYGWEDILEKIYNYRNILKKYYNFLINPSSPDEIYFNFWYRNASIDKLWYYGCYLPFHTYDLQYSYYFIEILNSYLNKHDDFISSTLAVNSNSLLKEYISKFNVAAQNLLYALHEYEPKKETSTNSDDIILIYWVEYGHLEYHERSDFVESKKDNIRSCFYHLIEVANKIITIWNTRLGNGKNINLIEFAQPNPDFGLIRGLYLIKPHYPILKN</sequence>
<keyword evidence="3" id="KW-1185">Reference proteome</keyword>
<dbReference type="Proteomes" id="UP000008633">
    <property type="component" value="Chromosome"/>
</dbReference>
<dbReference type="AlphaFoldDB" id="E6X245"/>
<feature type="domain" description="Restriction endonuclease type IV Mrr" evidence="1">
    <location>
        <begin position="9"/>
        <end position="74"/>
    </location>
</feature>
<dbReference type="Pfam" id="PF04471">
    <property type="entry name" value="Mrr_cat"/>
    <property type="match status" value="1"/>
</dbReference>
<reference evidence="3" key="2">
    <citation type="submission" date="2011-01" db="EMBL/GenBank/DDBJ databases">
        <title>The complete genome of Nitratifractor salsuginis DSM 16511.</title>
        <authorList>
            <consortium name="US DOE Joint Genome Institute (JGI-PGF)"/>
            <person name="Lucas S."/>
            <person name="Copeland A."/>
            <person name="Lapidus A."/>
            <person name="Bruce D."/>
            <person name="Goodwin L."/>
            <person name="Pitluck S."/>
            <person name="Kyrpides N."/>
            <person name="Mavromatis K."/>
            <person name="Ivanova N."/>
            <person name="Mikhailova N."/>
            <person name="Zeytun A."/>
            <person name="Detter J.C."/>
            <person name="Tapia R."/>
            <person name="Han C."/>
            <person name="Land M."/>
            <person name="Hauser L."/>
            <person name="Markowitz V."/>
            <person name="Cheng J.-F."/>
            <person name="Hugenholtz P."/>
            <person name="Woyke T."/>
            <person name="Wu D."/>
            <person name="Tindall B."/>
            <person name="Schuetze A."/>
            <person name="Brambilla E."/>
            <person name="Klenk H.-P."/>
            <person name="Eisen J.A."/>
        </authorList>
    </citation>
    <scope>NUCLEOTIDE SEQUENCE [LARGE SCALE GENOMIC DNA]</scope>
    <source>
        <strain evidence="3">DSM 16511 / JCM 12458 / E9I37-1</strain>
    </source>
</reference>
<evidence type="ECO:0000313" key="2">
    <source>
        <dbReference type="EMBL" id="ADV47114.1"/>
    </source>
</evidence>
<evidence type="ECO:0000259" key="1">
    <source>
        <dbReference type="Pfam" id="PF04471"/>
    </source>
</evidence>
<dbReference type="OrthoDB" id="7013802at2"/>
<name>E6X245_NITSE</name>
<dbReference type="RefSeq" id="WP_013554799.1">
    <property type="nucleotide sequence ID" value="NC_014935.1"/>
</dbReference>
<protein>
    <recommendedName>
        <fullName evidence="1">Restriction endonuclease type IV Mrr domain-containing protein</fullName>
    </recommendedName>
</protein>
<evidence type="ECO:0000313" key="3">
    <source>
        <dbReference type="Proteomes" id="UP000008633"/>
    </source>
</evidence>
<dbReference type="SUPFAM" id="SSF52980">
    <property type="entry name" value="Restriction endonuclease-like"/>
    <property type="match status" value="1"/>
</dbReference>
<dbReference type="HOGENOM" id="CLU_823448_0_0_7"/>
<dbReference type="InterPro" id="IPR007560">
    <property type="entry name" value="Restrct_endonuc_IV_Mrr"/>
</dbReference>
<gene>
    <name evidence="2" type="ordered locus">Nitsa_1870</name>
</gene>
<dbReference type="GO" id="GO:0004519">
    <property type="term" value="F:endonuclease activity"/>
    <property type="evidence" value="ECO:0007669"/>
    <property type="project" value="InterPro"/>
</dbReference>